<dbReference type="InterPro" id="IPR032675">
    <property type="entry name" value="LRR_dom_sf"/>
</dbReference>
<dbReference type="SUPFAM" id="SSF52047">
    <property type="entry name" value="RNI-like"/>
    <property type="match status" value="1"/>
</dbReference>
<evidence type="ECO:0000313" key="2">
    <source>
        <dbReference type="Proteomes" id="UP000030669"/>
    </source>
</evidence>
<dbReference type="Proteomes" id="UP000030669">
    <property type="component" value="Unassembled WGS sequence"/>
</dbReference>
<protein>
    <recommendedName>
        <fullName evidence="3">RNI-like protein</fullName>
    </recommendedName>
</protein>
<dbReference type="eggNOG" id="ENOG502SPKE">
    <property type="taxonomic scope" value="Eukaryota"/>
</dbReference>
<name>S7QE98_GLOTA</name>
<dbReference type="OMA" id="TYCHENA"/>
<keyword evidence="2" id="KW-1185">Reference proteome</keyword>
<dbReference type="OrthoDB" id="3215314at2759"/>
<proteinExistence type="predicted"/>
<reference evidence="1 2" key="1">
    <citation type="journal article" date="2012" name="Science">
        <title>The Paleozoic origin of enzymatic lignin decomposition reconstructed from 31 fungal genomes.</title>
        <authorList>
            <person name="Floudas D."/>
            <person name="Binder M."/>
            <person name="Riley R."/>
            <person name="Barry K."/>
            <person name="Blanchette R.A."/>
            <person name="Henrissat B."/>
            <person name="Martinez A.T."/>
            <person name="Otillar R."/>
            <person name="Spatafora J.W."/>
            <person name="Yadav J.S."/>
            <person name="Aerts A."/>
            <person name="Benoit I."/>
            <person name="Boyd A."/>
            <person name="Carlson A."/>
            <person name="Copeland A."/>
            <person name="Coutinho P.M."/>
            <person name="de Vries R.P."/>
            <person name="Ferreira P."/>
            <person name="Findley K."/>
            <person name="Foster B."/>
            <person name="Gaskell J."/>
            <person name="Glotzer D."/>
            <person name="Gorecki P."/>
            <person name="Heitman J."/>
            <person name="Hesse C."/>
            <person name="Hori C."/>
            <person name="Igarashi K."/>
            <person name="Jurgens J.A."/>
            <person name="Kallen N."/>
            <person name="Kersten P."/>
            <person name="Kohler A."/>
            <person name="Kuees U."/>
            <person name="Kumar T.K.A."/>
            <person name="Kuo A."/>
            <person name="LaButti K."/>
            <person name="Larrondo L.F."/>
            <person name="Lindquist E."/>
            <person name="Ling A."/>
            <person name="Lombard V."/>
            <person name="Lucas S."/>
            <person name="Lundell T."/>
            <person name="Martin R."/>
            <person name="McLaughlin D.J."/>
            <person name="Morgenstern I."/>
            <person name="Morin E."/>
            <person name="Murat C."/>
            <person name="Nagy L.G."/>
            <person name="Nolan M."/>
            <person name="Ohm R.A."/>
            <person name="Patyshakuliyeva A."/>
            <person name="Rokas A."/>
            <person name="Ruiz-Duenas F.J."/>
            <person name="Sabat G."/>
            <person name="Salamov A."/>
            <person name="Samejima M."/>
            <person name="Schmutz J."/>
            <person name="Slot J.C."/>
            <person name="St John F."/>
            <person name="Stenlid J."/>
            <person name="Sun H."/>
            <person name="Sun S."/>
            <person name="Syed K."/>
            <person name="Tsang A."/>
            <person name="Wiebenga A."/>
            <person name="Young D."/>
            <person name="Pisabarro A."/>
            <person name="Eastwood D.C."/>
            <person name="Martin F."/>
            <person name="Cullen D."/>
            <person name="Grigoriev I.V."/>
            <person name="Hibbett D.S."/>
        </authorList>
    </citation>
    <scope>NUCLEOTIDE SEQUENCE [LARGE SCALE GENOMIC DNA]</scope>
    <source>
        <strain evidence="1 2">ATCC 11539</strain>
    </source>
</reference>
<dbReference type="GeneID" id="19301417"/>
<accession>S7QE98</accession>
<dbReference type="RefSeq" id="XP_007863398.1">
    <property type="nucleotide sequence ID" value="XM_007865207.1"/>
</dbReference>
<dbReference type="EMBL" id="KB469298">
    <property type="protein sequence ID" value="EPQ58131.1"/>
    <property type="molecule type" value="Genomic_DNA"/>
</dbReference>
<evidence type="ECO:0008006" key="3">
    <source>
        <dbReference type="Google" id="ProtNLM"/>
    </source>
</evidence>
<dbReference type="KEGG" id="gtr:GLOTRDRAFT_126623"/>
<dbReference type="Gene3D" id="3.80.10.10">
    <property type="entry name" value="Ribonuclease Inhibitor"/>
    <property type="match status" value="1"/>
</dbReference>
<gene>
    <name evidence="1" type="ORF">GLOTRDRAFT_126623</name>
</gene>
<sequence>MGLRLWDPKARVTSDEAGTTITKYVLPPAYNPGPYERDPDGDEEHGLTYAPSLAYFCVKALIEVADQVHLIGSARLRYRAPEVEGSYDPLRALLPSYGTDAFDLSKVDPRLWAVLIQVYENLPDDIRTYRLPLADKHLPLLQSIPSTLDFTLITLLDLSRCPELTDNTIVELKALHCLVALDASMTEVSTHGIRGLSRTLQCTVDQETGMKRRGGPWGLRILRLRRCEKLSDAIFSCLASFPLLSLTSVELDAVLSRAKQAASSPVVTRGYDLVRYVKALGYSRKIAMVLGLPKTNGYSRRQTRIS</sequence>
<dbReference type="HOGENOM" id="CLU_909285_0_0_1"/>
<evidence type="ECO:0000313" key="1">
    <source>
        <dbReference type="EMBL" id="EPQ58131.1"/>
    </source>
</evidence>
<organism evidence="1 2">
    <name type="scientific">Gloeophyllum trabeum (strain ATCC 11539 / FP-39264 / Madison 617)</name>
    <name type="common">Brown rot fungus</name>
    <dbReference type="NCBI Taxonomy" id="670483"/>
    <lineage>
        <taxon>Eukaryota</taxon>
        <taxon>Fungi</taxon>
        <taxon>Dikarya</taxon>
        <taxon>Basidiomycota</taxon>
        <taxon>Agaricomycotina</taxon>
        <taxon>Agaricomycetes</taxon>
        <taxon>Gloeophyllales</taxon>
        <taxon>Gloeophyllaceae</taxon>
        <taxon>Gloeophyllum</taxon>
    </lineage>
</organism>
<dbReference type="AlphaFoldDB" id="S7QE98"/>